<reference evidence="3" key="1">
    <citation type="journal article" date="2019" name="Int. J. Syst. Evol. Microbiol.">
        <title>The Global Catalogue of Microorganisms (GCM) 10K type strain sequencing project: providing services to taxonomists for standard genome sequencing and annotation.</title>
        <authorList>
            <consortium name="The Broad Institute Genomics Platform"/>
            <consortium name="The Broad Institute Genome Sequencing Center for Infectious Disease"/>
            <person name="Wu L."/>
            <person name="Ma J."/>
        </authorList>
    </citation>
    <scope>NUCLEOTIDE SEQUENCE [LARGE SCALE GENOMIC DNA]</scope>
    <source>
        <strain evidence="3">ICMP 19515</strain>
    </source>
</reference>
<accession>A0ABV7MTS1</accession>
<dbReference type="RefSeq" id="WP_378983053.1">
    <property type="nucleotide sequence ID" value="NZ_JBHRVD010000001.1"/>
</dbReference>
<evidence type="ECO:0000259" key="1">
    <source>
        <dbReference type="Pfam" id="PF01850"/>
    </source>
</evidence>
<protein>
    <submittedName>
        <fullName evidence="2">Type II toxin-antitoxin system VapC family toxin</fullName>
    </submittedName>
</protein>
<dbReference type="Gene3D" id="3.40.50.1010">
    <property type="entry name" value="5'-nuclease"/>
    <property type="match status" value="1"/>
</dbReference>
<dbReference type="InterPro" id="IPR029060">
    <property type="entry name" value="PIN-like_dom_sf"/>
</dbReference>
<evidence type="ECO:0000313" key="3">
    <source>
        <dbReference type="Proteomes" id="UP001595648"/>
    </source>
</evidence>
<organism evidence="2 3">
    <name type="scientific">Mesorhizobium cantuariense</name>
    <dbReference type="NCBI Taxonomy" id="1300275"/>
    <lineage>
        <taxon>Bacteria</taxon>
        <taxon>Pseudomonadati</taxon>
        <taxon>Pseudomonadota</taxon>
        <taxon>Alphaproteobacteria</taxon>
        <taxon>Hyphomicrobiales</taxon>
        <taxon>Phyllobacteriaceae</taxon>
        <taxon>Mesorhizobium</taxon>
    </lineage>
</organism>
<dbReference type="CDD" id="cd09872">
    <property type="entry name" value="PIN_Sll0205-like"/>
    <property type="match status" value="1"/>
</dbReference>
<feature type="domain" description="PIN" evidence="1">
    <location>
        <begin position="7"/>
        <end position="129"/>
    </location>
</feature>
<dbReference type="PANTHER" id="PTHR36173">
    <property type="entry name" value="RIBONUCLEASE VAPC16-RELATED"/>
    <property type="match status" value="1"/>
</dbReference>
<evidence type="ECO:0000313" key="2">
    <source>
        <dbReference type="EMBL" id="MFC3325368.1"/>
    </source>
</evidence>
<comment type="caution">
    <text evidence="2">The sequence shown here is derived from an EMBL/GenBank/DDBJ whole genome shotgun (WGS) entry which is preliminary data.</text>
</comment>
<dbReference type="EMBL" id="JBHRVD010000001">
    <property type="protein sequence ID" value="MFC3325368.1"/>
    <property type="molecule type" value="Genomic_DNA"/>
</dbReference>
<name>A0ABV7MTS1_9HYPH</name>
<dbReference type="InterPro" id="IPR052919">
    <property type="entry name" value="TA_system_RNase"/>
</dbReference>
<proteinExistence type="predicted"/>
<dbReference type="Pfam" id="PF01850">
    <property type="entry name" value="PIN"/>
    <property type="match status" value="1"/>
</dbReference>
<sequence>MRTEKLLLDTCAFVWMSQGEPIADAANEAVDRAFVSGGALSVSVMSAWELGMLVSKGRLPSTKSPERWFDEFIQVATLDVEDVNPRILIAASYLPGRVHNDPTDRILIATARERDLTIVTRDRAILAYADQGHVKAIAC</sequence>
<dbReference type="InterPro" id="IPR002716">
    <property type="entry name" value="PIN_dom"/>
</dbReference>
<dbReference type="SUPFAM" id="SSF88723">
    <property type="entry name" value="PIN domain-like"/>
    <property type="match status" value="1"/>
</dbReference>
<gene>
    <name evidence="2" type="ORF">ACFOJ9_26890</name>
</gene>
<keyword evidence="3" id="KW-1185">Reference proteome</keyword>
<dbReference type="InterPro" id="IPR041705">
    <property type="entry name" value="PIN_Sll0205"/>
</dbReference>
<dbReference type="Proteomes" id="UP001595648">
    <property type="component" value="Unassembled WGS sequence"/>
</dbReference>
<dbReference type="PANTHER" id="PTHR36173:SF1">
    <property type="entry name" value="RIBONUCLEASE VAPC22"/>
    <property type="match status" value="1"/>
</dbReference>